<reference evidence="2 3" key="1">
    <citation type="submission" date="2015-11" db="EMBL/GenBank/DDBJ databases">
        <title>Solirubrum puertoriconensis gen. nov. an environmental bacteria isolated in Puerto Rico.</title>
        <authorList>
            <person name="Cuebas-Irizarry M.F."/>
            <person name="Montalvo-Rodriguez R."/>
        </authorList>
    </citation>
    <scope>NUCLEOTIDE SEQUENCE [LARGE SCALE GENOMIC DNA]</scope>
    <source>
        <strain evidence="2 3">MC1A</strain>
    </source>
</reference>
<dbReference type="PROSITE" id="PS51186">
    <property type="entry name" value="GNAT"/>
    <property type="match status" value="1"/>
</dbReference>
<dbReference type="GO" id="GO:0016747">
    <property type="term" value="F:acyltransferase activity, transferring groups other than amino-acyl groups"/>
    <property type="evidence" value="ECO:0007669"/>
    <property type="project" value="InterPro"/>
</dbReference>
<feature type="domain" description="N-acetyltransferase" evidence="1">
    <location>
        <begin position="6"/>
        <end position="146"/>
    </location>
</feature>
<accession>A0A9X0HI02</accession>
<gene>
    <name evidence="2" type="ORF">ASU33_02355</name>
</gene>
<name>A0A9X0HI02_SOLP1</name>
<dbReference type="PANTHER" id="PTHR43233:SF1">
    <property type="entry name" value="FAMILY N-ACETYLTRANSFERASE, PUTATIVE (AFU_ORTHOLOGUE AFUA_6G03350)-RELATED"/>
    <property type="match status" value="1"/>
</dbReference>
<sequence>MSSTVFTVSTDSSRLDVGFIHDFLSNRSYWAPGISRELVERSISNSLCFGVYTAQGQQVGFARIISDRATFAYLCDVFVLEEYRGQGLSKLLMTHISAHPELQGLRRWMLGTRDAHSLYEQFGFTPLASPQRFMENAKLDPYRAQS</sequence>
<dbReference type="RefSeq" id="WP_059071924.1">
    <property type="nucleotide sequence ID" value="NZ_LNAL01000008.1"/>
</dbReference>
<dbReference type="Gene3D" id="3.40.630.30">
    <property type="match status" value="1"/>
</dbReference>
<comment type="caution">
    <text evidence="2">The sequence shown here is derived from an EMBL/GenBank/DDBJ whole genome shotgun (WGS) entry which is preliminary data.</text>
</comment>
<dbReference type="Proteomes" id="UP000054223">
    <property type="component" value="Unassembled WGS sequence"/>
</dbReference>
<dbReference type="PANTHER" id="PTHR43233">
    <property type="entry name" value="FAMILY N-ACETYLTRANSFERASE, PUTATIVE (AFU_ORTHOLOGUE AFUA_6G03350)-RELATED"/>
    <property type="match status" value="1"/>
</dbReference>
<evidence type="ECO:0000313" key="2">
    <source>
        <dbReference type="EMBL" id="KUG06228.1"/>
    </source>
</evidence>
<keyword evidence="3" id="KW-1185">Reference proteome</keyword>
<dbReference type="Pfam" id="PF13508">
    <property type="entry name" value="Acetyltransf_7"/>
    <property type="match status" value="1"/>
</dbReference>
<protein>
    <recommendedName>
        <fullName evidence="1">N-acetyltransferase domain-containing protein</fullName>
    </recommendedName>
</protein>
<evidence type="ECO:0000259" key="1">
    <source>
        <dbReference type="PROSITE" id="PS51186"/>
    </source>
</evidence>
<organism evidence="2 3">
    <name type="scientific">Solirubrum puertoriconensis</name>
    <dbReference type="NCBI Taxonomy" id="1751427"/>
    <lineage>
        <taxon>Bacteria</taxon>
        <taxon>Pseudomonadati</taxon>
        <taxon>Bacteroidota</taxon>
        <taxon>Cytophagia</taxon>
        <taxon>Cytophagales</taxon>
    </lineage>
</organism>
<dbReference type="OrthoDB" id="3216107at2"/>
<dbReference type="InterPro" id="IPR000182">
    <property type="entry name" value="GNAT_dom"/>
</dbReference>
<dbReference type="InterPro" id="IPR016181">
    <property type="entry name" value="Acyl_CoA_acyltransferase"/>
</dbReference>
<dbReference type="SUPFAM" id="SSF55729">
    <property type="entry name" value="Acyl-CoA N-acyltransferases (Nat)"/>
    <property type="match status" value="1"/>
</dbReference>
<proteinExistence type="predicted"/>
<dbReference type="AlphaFoldDB" id="A0A9X0HI02"/>
<dbReference type="InterPro" id="IPR053144">
    <property type="entry name" value="Acetyltransferase_Butenolide"/>
</dbReference>
<dbReference type="EMBL" id="LNAL01000008">
    <property type="protein sequence ID" value="KUG06228.1"/>
    <property type="molecule type" value="Genomic_DNA"/>
</dbReference>
<dbReference type="CDD" id="cd04301">
    <property type="entry name" value="NAT_SF"/>
    <property type="match status" value="1"/>
</dbReference>
<evidence type="ECO:0000313" key="3">
    <source>
        <dbReference type="Proteomes" id="UP000054223"/>
    </source>
</evidence>